<protein>
    <submittedName>
        <fullName evidence="4">Putative huntingtin-interacting protein 1 isoform X3</fullName>
    </submittedName>
</protein>
<dbReference type="GO" id="GO:0007015">
    <property type="term" value="P:actin filament organization"/>
    <property type="evidence" value="ECO:0007669"/>
    <property type="project" value="TreeGrafter"/>
</dbReference>
<evidence type="ECO:0000256" key="1">
    <source>
        <dbReference type="SAM" id="Coils"/>
    </source>
</evidence>
<name>A0A2G8KH33_STIJA</name>
<dbReference type="InterPro" id="IPR011417">
    <property type="entry name" value="ANTH_dom"/>
</dbReference>
<dbReference type="EMBL" id="MRZV01000589">
    <property type="protein sequence ID" value="PIK47308.1"/>
    <property type="molecule type" value="Genomic_DNA"/>
</dbReference>
<dbReference type="GO" id="GO:0006897">
    <property type="term" value="P:endocytosis"/>
    <property type="evidence" value="ECO:0007669"/>
    <property type="project" value="InterPro"/>
</dbReference>
<dbReference type="STRING" id="307972.A0A2G8KH33"/>
<feature type="coiled-coil region" evidence="1">
    <location>
        <begin position="169"/>
        <end position="207"/>
    </location>
</feature>
<dbReference type="GO" id="GO:0035615">
    <property type="term" value="F:clathrin adaptor activity"/>
    <property type="evidence" value="ECO:0007669"/>
    <property type="project" value="TreeGrafter"/>
</dbReference>
<dbReference type="GO" id="GO:0043325">
    <property type="term" value="F:phosphatidylinositol-3,4-bisphosphate binding"/>
    <property type="evidence" value="ECO:0007669"/>
    <property type="project" value="TreeGrafter"/>
</dbReference>
<organism evidence="4 5">
    <name type="scientific">Stichopus japonicus</name>
    <name type="common">Sea cucumber</name>
    <dbReference type="NCBI Taxonomy" id="307972"/>
    <lineage>
        <taxon>Eukaryota</taxon>
        <taxon>Metazoa</taxon>
        <taxon>Echinodermata</taxon>
        <taxon>Eleutherozoa</taxon>
        <taxon>Echinozoa</taxon>
        <taxon>Holothuroidea</taxon>
        <taxon>Aspidochirotacea</taxon>
        <taxon>Aspidochirotida</taxon>
        <taxon>Stichopodidae</taxon>
        <taxon>Apostichopus</taxon>
    </lineage>
</organism>
<dbReference type="PANTHER" id="PTHR10407">
    <property type="entry name" value="HUNTINGTIN INTERACTING PROTEIN 1"/>
    <property type="match status" value="1"/>
</dbReference>
<proteinExistence type="predicted"/>
<evidence type="ECO:0000256" key="2">
    <source>
        <dbReference type="SAM" id="MobiDB-lite"/>
    </source>
</evidence>
<dbReference type="GO" id="GO:0030136">
    <property type="term" value="C:clathrin-coated vesicle"/>
    <property type="evidence" value="ECO:0007669"/>
    <property type="project" value="TreeGrafter"/>
</dbReference>
<reference evidence="4 5" key="1">
    <citation type="journal article" date="2017" name="PLoS Biol.">
        <title>The sea cucumber genome provides insights into morphological evolution and visceral regeneration.</title>
        <authorList>
            <person name="Zhang X."/>
            <person name="Sun L."/>
            <person name="Yuan J."/>
            <person name="Sun Y."/>
            <person name="Gao Y."/>
            <person name="Zhang L."/>
            <person name="Li S."/>
            <person name="Dai H."/>
            <person name="Hamel J.F."/>
            <person name="Liu C."/>
            <person name="Yu Y."/>
            <person name="Liu S."/>
            <person name="Lin W."/>
            <person name="Guo K."/>
            <person name="Jin S."/>
            <person name="Xu P."/>
            <person name="Storey K.B."/>
            <person name="Huan P."/>
            <person name="Zhang T."/>
            <person name="Zhou Y."/>
            <person name="Zhang J."/>
            <person name="Lin C."/>
            <person name="Li X."/>
            <person name="Xing L."/>
            <person name="Huo D."/>
            <person name="Sun M."/>
            <person name="Wang L."/>
            <person name="Mercier A."/>
            <person name="Li F."/>
            <person name="Yang H."/>
            <person name="Xiang J."/>
        </authorList>
    </citation>
    <scope>NUCLEOTIDE SEQUENCE [LARGE SCALE GENOMIC DNA]</scope>
    <source>
        <strain evidence="4">Shaxun</strain>
        <tissue evidence="4">Muscle</tissue>
    </source>
</reference>
<dbReference type="InterPro" id="IPR030224">
    <property type="entry name" value="Sla2_fam"/>
</dbReference>
<keyword evidence="1" id="KW-0175">Coiled coil</keyword>
<evidence type="ECO:0000313" key="5">
    <source>
        <dbReference type="Proteomes" id="UP000230750"/>
    </source>
</evidence>
<dbReference type="GO" id="GO:0051015">
    <property type="term" value="F:actin filament binding"/>
    <property type="evidence" value="ECO:0007669"/>
    <property type="project" value="TreeGrafter"/>
</dbReference>
<comment type="caution">
    <text evidence="4">The sequence shown here is derived from an EMBL/GenBank/DDBJ whole genome shotgun (WGS) entry which is preliminary data.</text>
</comment>
<evidence type="ECO:0000313" key="4">
    <source>
        <dbReference type="EMBL" id="PIK47308.1"/>
    </source>
</evidence>
<sequence length="213" mass="24423">MAGLPQDTLSGHRQRFLKQFEALKAFYTKTSTLIYFKHYIQVPSLPKSPPNFFVKANSEATYITQAVMLDLLEGDSGRDSPQVALNIFNPHLIWLSSGFQGTVPFRGTHHLPPAAPQPVQAQRENDIFGSPNLLVDLTSPKSNGQVQRSPATPPPLPVRHVPDERDRLIEQLRLEIESLKFELERTKMEDQRIIEMLKRRLMEMEMEMNEHRP</sequence>
<feature type="domain" description="AP180 N-terminal homology (ANTH)" evidence="3">
    <location>
        <begin position="7"/>
        <end position="55"/>
    </location>
</feature>
<dbReference type="PANTHER" id="PTHR10407:SF15">
    <property type="entry name" value="HUNTINGTIN INTERACTING PROTEIN 1"/>
    <property type="match status" value="1"/>
</dbReference>
<dbReference type="OrthoDB" id="8178130at2759"/>
<dbReference type="GO" id="GO:0030864">
    <property type="term" value="C:cortical actin cytoskeleton"/>
    <property type="evidence" value="ECO:0007669"/>
    <property type="project" value="TreeGrafter"/>
</dbReference>
<dbReference type="AlphaFoldDB" id="A0A2G8KH33"/>
<keyword evidence="5" id="KW-1185">Reference proteome</keyword>
<gene>
    <name evidence="4" type="ORF">BSL78_15836</name>
</gene>
<dbReference type="GO" id="GO:0032051">
    <property type="term" value="F:clathrin light chain binding"/>
    <property type="evidence" value="ECO:0007669"/>
    <property type="project" value="TreeGrafter"/>
</dbReference>
<dbReference type="Gene3D" id="1.20.5.1700">
    <property type="match status" value="1"/>
</dbReference>
<dbReference type="GO" id="GO:0048268">
    <property type="term" value="P:clathrin coat assembly"/>
    <property type="evidence" value="ECO:0007669"/>
    <property type="project" value="TreeGrafter"/>
</dbReference>
<accession>A0A2G8KH33</accession>
<dbReference type="Pfam" id="PF07651">
    <property type="entry name" value="ANTH"/>
    <property type="match status" value="1"/>
</dbReference>
<evidence type="ECO:0000259" key="3">
    <source>
        <dbReference type="Pfam" id="PF07651"/>
    </source>
</evidence>
<feature type="compositionally biased region" description="Polar residues" evidence="2">
    <location>
        <begin position="139"/>
        <end position="150"/>
    </location>
</feature>
<feature type="region of interest" description="Disordered" evidence="2">
    <location>
        <begin position="138"/>
        <end position="161"/>
    </location>
</feature>
<dbReference type="Proteomes" id="UP000230750">
    <property type="component" value="Unassembled WGS sequence"/>
</dbReference>
<dbReference type="GO" id="GO:0080025">
    <property type="term" value="F:phosphatidylinositol-3,5-bisphosphate binding"/>
    <property type="evidence" value="ECO:0007669"/>
    <property type="project" value="TreeGrafter"/>
</dbReference>